<reference evidence="3 4" key="1">
    <citation type="submission" date="2018-06" db="EMBL/GenBank/DDBJ databases">
        <title>Comparative genomics reveals the genomic features of Rhizophagus irregularis, R. cerebriforme, R. diaphanum and Gigaspora rosea, and their symbiotic lifestyle signature.</title>
        <authorList>
            <person name="Morin E."/>
            <person name="San Clemente H."/>
            <person name="Chen E.C.H."/>
            <person name="De La Providencia I."/>
            <person name="Hainaut M."/>
            <person name="Kuo A."/>
            <person name="Kohler A."/>
            <person name="Murat C."/>
            <person name="Tang N."/>
            <person name="Roy S."/>
            <person name="Loubradou J."/>
            <person name="Henrissat B."/>
            <person name="Grigoriev I.V."/>
            <person name="Corradi N."/>
            <person name="Roux C."/>
            <person name="Martin F.M."/>
        </authorList>
    </citation>
    <scope>NUCLEOTIDE SEQUENCE [LARGE SCALE GENOMIC DNA]</scope>
    <source>
        <strain evidence="3 4">DAOM 194757</strain>
    </source>
</reference>
<dbReference type="Pfam" id="PF07714">
    <property type="entry name" value="PK_Tyr_Ser-Thr"/>
    <property type="match status" value="1"/>
</dbReference>
<keyword evidence="1" id="KW-0547">Nucleotide-binding</keyword>
<dbReference type="InterPro" id="IPR017441">
    <property type="entry name" value="Protein_kinase_ATP_BS"/>
</dbReference>
<keyword evidence="4" id="KW-1185">Reference proteome</keyword>
<dbReference type="Gene3D" id="1.10.510.10">
    <property type="entry name" value="Transferase(Phosphotransferase) domain 1"/>
    <property type="match status" value="1"/>
</dbReference>
<organism evidence="3 4">
    <name type="scientific">Gigaspora rosea</name>
    <dbReference type="NCBI Taxonomy" id="44941"/>
    <lineage>
        <taxon>Eukaryota</taxon>
        <taxon>Fungi</taxon>
        <taxon>Fungi incertae sedis</taxon>
        <taxon>Mucoromycota</taxon>
        <taxon>Glomeromycotina</taxon>
        <taxon>Glomeromycetes</taxon>
        <taxon>Diversisporales</taxon>
        <taxon>Gigasporaceae</taxon>
        <taxon>Gigaspora</taxon>
    </lineage>
</organism>
<keyword evidence="1" id="KW-0067">ATP-binding</keyword>
<feature type="binding site" evidence="1">
    <location>
        <position position="105"/>
    </location>
    <ligand>
        <name>ATP</name>
        <dbReference type="ChEBI" id="CHEBI:30616"/>
    </ligand>
</feature>
<dbReference type="AlphaFoldDB" id="A0A397UX44"/>
<dbReference type="GO" id="GO:0004672">
    <property type="term" value="F:protein kinase activity"/>
    <property type="evidence" value="ECO:0007669"/>
    <property type="project" value="InterPro"/>
</dbReference>
<evidence type="ECO:0000313" key="3">
    <source>
        <dbReference type="EMBL" id="RIB13938.1"/>
    </source>
</evidence>
<evidence type="ECO:0000256" key="1">
    <source>
        <dbReference type="PROSITE-ProRule" id="PRU10141"/>
    </source>
</evidence>
<dbReference type="PROSITE" id="PS50011">
    <property type="entry name" value="PROTEIN_KINASE_DOM"/>
    <property type="match status" value="1"/>
</dbReference>
<gene>
    <name evidence="3" type="ORF">C2G38_1693526</name>
</gene>
<dbReference type="InterPro" id="IPR001245">
    <property type="entry name" value="Ser-Thr/Tyr_kinase_cat_dom"/>
</dbReference>
<comment type="caution">
    <text evidence="3">The sequence shown here is derived from an EMBL/GenBank/DDBJ whole genome shotgun (WGS) entry which is preliminary data.</text>
</comment>
<dbReference type="GO" id="GO:0005524">
    <property type="term" value="F:ATP binding"/>
    <property type="evidence" value="ECO:0007669"/>
    <property type="project" value="UniProtKB-UniRule"/>
</dbReference>
<dbReference type="Proteomes" id="UP000266673">
    <property type="component" value="Unassembled WGS sequence"/>
</dbReference>
<dbReference type="PROSITE" id="PS00107">
    <property type="entry name" value="PROTEIN_KINASE_ATP"/>
    <property type="match status" value="1"/>
</dbReference>
<name>A0A397UX44_9GLOM</name>
<dbReference type="EMBL" id="QKWP01000878">
    <property type="protein sequence ID" value="RIB13938.1"/>
    <property type="molecule type" value="Genomic_DNA"/>
</dbReference>
<dbReference type="OrthoDB" id="4062651at2759"/>
<proteinExistence type="predicted"/>
<accession>A0A397UX44</accession>
<sequence>MDHFLGIFVVANCYRNGIGVVRSLQNANYWYQKERDKQLVATRELPYNVDNGLKNMLLENKYRLSWIPYNEFKNIEKIGEGGFATVYYAVWDNKYLDADIPAALKIIHRSKKYSEKDYSEQFIKELKAYCDIGYDNPSFLECYGVTMDDVSKEYIIVMRHALEGCLRKNLSSVAMMGWQNKLTLLLCIISDLKTIHSKKYYSSRFT</sequence>
<feature type="domain" description="Protein kinase" evidence="2">
    <location>
        <begin position="72"/>
        <end position="206"/>
    </location>
</feature>
<evidence type="ECO:0000313" key="4">
    <source>
        <dbReference type="Proteomes" id="UP000266673"/>
    </source>
</evidence>
<dbReference type="SUPFAM" id="SSF56112">
    <property type="entry name" value="Protein kinase-like (PK-like)"/>
    <property type="match status" value="1"/>
</dbReference>
<evidence type="ECO:0000259" key="2">
    <source>
        <dbReference type="PROSITE" id="PS50011"/>
    </source>
</evidence>
<dbReference type="InterPro" id="IPR000719">
    <property type="entry name" value="Prot_kinase_dom"/>
</dbReference>
<protein>
    <recommendedName>
        <fullName evidence="2">Protein kinase domain-containing protein</fullName>
    </recommendedName>
</protein>
<dbReference type="InterPro" id="IPR011009">
    <property type="entry name" value="Kinase-like_dom_sf"/>
</dbReference>